<proteinExistence type="predicted"/>
<evidence type="ECO:0000313" key="1">
    <source>
        <dbReference type="EMBL" id="RAH71373.1"/>
    </source>
</evidence>
<evidence type="ECO:0000313" key="2">
    <source>
        <dbReference type="Proteomes" id="UP000249661"/>
    </source>
</evidence>
<accession>A0ACD1HCR2</accession>
<sequence>MTNDQSKAIDFDLWIDCTKVVGIRSGQLVTTNASGCRAWENSTNQDGSIFEEIVAGSLRESPTGRSWTLHKSAFFPDGNFTAFKSHIERLARSIAYGGSVEVVFHGTSAEPDAMPEQHDVQIRAEWSFECPFTVADQIWNQAVMNAMVDRKKGRVSPSQDPRPAHGMSSFRRAIRQGGMSRVVLQEQDAHGVKHSVRRYSQWGCDGSA</sequence>
<gene>
    <name evidence="1" type="ORF">BO66DRAFT_347353</name>
</gene>
<dbReference type="EMBL" id="KZ824949">
    <property type="protein sequence ID" value="RAH71373.1"/>
    <property type="molecule type" value="Genomic_DNA"/>
</dbReference>
<reference evidence="1" key="1">
    <citation type="submission" date="2018-02" db="EMBL/GenBank/DDBJ databases">
        <title>The genomes of Aspergillus section Nigri reveals drivers in fungal speciation.</title>
        <authorList>
            <consortium name="DOE Joint Genome Institute"/>
            <person name="Vesth T.C."/>
            <person name="Nybo J."/>
            <person name="Theobald S."/>
            <person name="Brandl J."/>
            <person name="Frisvad J.C."/>
            <person name="Nielsen K.F."/>
            <person name="Lyhne E.K."/>
            <person name="Kogle M.E."/>
            <person name="Kuo A."/>
            <person name="Riley R."/>
            <person name="Clum A."/>
            <person name="Nolan M."/>
            <person name="Lipzen A."/>
            <person name="Salamov A."/>
            <person name="Henrissat B."/>
            <person name="Wiebenga A."/>
            <person name="De vries R.P."/>
            <person name="Grigoriev I.V."/>
            <person name="Mortensen U.H."/>
            <person name="Andersen M.R."/>
            <person name="Baker S.E."/>
        </authorList>
    </citation>
    <scope>NUCLEOTIDE SEQUENCE</scope>
    <source>
        <strain evidence="1">CBS 121060</strain>
    </source>
</reference>
<keyword evidence="2" id="KW-1185">Reference proteome</keyword>
<organism evidence="1 2">
    <name type="scientific">Aspergillus aculeatinus CBS 121060</name>
    <dbReference type="NCBI Taxonomy" id="1448322"/>
    <lineage>
        <taxon>Eukaryota</taxon>
        <taxon>Fungi</taxon>
        <taxon>Dikarya</taxon>
        <taxon>Ascomycota</taxon>
        <taxon>Pezizomycotina</taxon>
        <taxon>Eurotiomycetes</taxon>
        <taxon>Eurotiomycetidae</taxon>
        <taxon>Eurotiales</taxon>
        <taxon>Aspergillaceae</taxon>
        <taxon>Aspergillus</taxon>
        <taxon>Aspergillus subgen. Circumdati</taxon>
    </lineage>
</organism>
<dbReference type="Proteomes" id="UP000249661">
    <property type="component" value="Unassembled WGS sequence"/>
</dbReference>
<protein>
    <submittedName>
        <fullName evidence="1">Uncharacterized protein</fullName>
    </submittedName>
</protein>
<name>A0ACD1HCR2_9EURO</name>